<evidence type="ECO:0000256" key="2">
    <source>
        <dbReference type="SAM" id="Phobius"/>
    </source>
</evidence>
<dbReference type="Proteomes" id="UP001553843">
    <property type="component" value="Unassembled WGS sequence"/>
</dbReference>
<keyword evidence="4" id="KW-1185">Reference proteome</keyword>
<evidence type="ECO:0000256" key="1">
    <source>
        <dbReference type="SAM" id="MobiDB-lite"/>
    </source>
</evidence>
<evidence type="ECO:0000313" key="3">
    <source>
        <dbReference type="EMBL" id="MEW2365264.1"/>
    </source>
</evidence>
<name>A0ABV3M0M9_9ACTN</name>
<dbReference type="RefSeq" id="WP_359772626.1">
    <property type="nucleotide sequence ID" value="NZ_JBEYRR010000001.1"/>
</dbReference>
<feature type="transmembrane region" description="Helical" evidence="2">
    <location>
        <begin position="155"/>
        <end position="173"/>
    </location>
</feature>
<feature type="compositionally biased region" description="Pro residues" evidence="1">
    <location>
        <begin position="28"/>
        <end position="41"/>
    </location>
</feature>
<dbReference type="EMBL" id="JBEYRS010000011">
    <property type="protein sequence ID" value="MEW2365264.1"/>
    <property type="molecule type" value="Genomic_DNA"/>
</dbReference>
<keyword evidence="2" id="KW-0812">Transmembrane</keyword>
<keyword evidence="2" id="KW-1133">Transmembrane helix</keyword>
<accession>A0ABV3M0M9</accession>
<proteinExistence type="predicted"/>
<feature type="transmembrane region" description="Helical" evidence="2">
    <location>
        <begin position="50"/>
        <end position="70"/>
    </location>
</feature>
<feature type="compositionally biased region" description="Basic and acidic residues" evidence="1">
    <location>
        <begin position="1"/>
        <end position="16"/>
    </location>
</feature>
<comment type="caution">
    <text evidence="3">The sequence shown here is derived from an EMBL/GenBank/DDBJ whole genome shotgun (WGS) entry which is preliminary data.</text>
</comment>
<feature type="region of interest" description="Disordered" evidence="1">
    <location>
        <begin position="1"/>
        <end position="41"/>
    </location>
</feature>
<organism evidence="3 4">
    <name type="scientific">Streptomyces huasconensis</name>
    <dbReference type="NCBI Taxonomy" id="1854574"/>
    <lineage>
        <taxon>Bacteria</taxon>
        <taxon>Bacillati</taxon>
        <taxon>Actinomycetota</taxon>
        <taxon>Actinomycetes</taxon>
        <taxon>Kitasatosporales</taxon>
        <taxon>Streptomycetaceae</taxon>
        <taxon>Streptomyces</taxon>
    </lineage>
</organism>
<keyword evidence="2" id="KW-0472">Membrane</keyword>
<feature type="transmembrane region" description="Helical" evidence="2">
    <location>
        <begin position="82"/>
        <end position="101"/>
    </location>
</feature>
<evidence type="ECO:0008006" key="5">
    <source>
        <dbReference type="Google" id="ProtNLM"/>
    </source>
</evidence>
<feature type="transmembrane region" description="Helical" evidence="2">
    <location>
        <begin position="113"/>
        <end position="135"/>
    </location>
</feature>
<reference evidence="3 4" key="1">
    <citation type="submission" date="2024-06" db="EMBL/GenBank/DDBJ databases">
        <title>The Natural Products Discovery Center: Release of the First 8490 Sequenced Strains for Exploring Actinobacteria Biosynthetic Diversity.</title>
        <authorList>
            <person name="Kalkreuter E."/>
            <person name="Kautsar S.A."/>
            <person name="Yang D."/>
            <person name="Bader C.D."/>
            <person name="Teijaro C.N."/>
            <person name="Fluegel L."/>
            <person name="Davis C.M."/>
            <person name="Simpson J.R."/>
            <person name="Lauterbach L."/>
            <person name="Steele A.D."/>
            <person name="Gui C."/>
            <person name="Meng S."/>
            <person name="Li G."/>
            <person name="Viehrig K."/>
            <person name="Ye F."/>
            <person name="Su P."/>
            <person name="Kiefer A.F."/>
            <person name="Nichols A."/>
            <person name="Cepeda A.J."/>
            <person name="Yan W."/>
            <person name="Fan B."/>
            <person name="Jiang Y."/>
            <person name="Adhikari A."/>
            <person name="Zheng C.-J."/>
            <person name="Schuster L."/>
            <person name="Cowan T.M."/>
            <person name="Smanski M.J."/>
            <person name="Chevrette M.G."/>
            <person name="De Carvalho L.P.S."/>
            <person name="Shen B."/>
        </authorList>
    </citation>
    <scope>NUCLEOTIDE SEQUENCE [LARGE SCALE GENOMIC DNA]</scope>
    <source>
        <strain evidence="3 4">NPDC047833</strain>
    </source>
</reference>
<evidence type="ECO:0000313" key="4">
    <source>
        <dbReference type="Proteomes" id="UP001553843"/>
    </source>
</evidence>
<protein>
    <recommendedName>
        <fullName evidence="5">Integral membrane protein</fullName>
    </recommendedName>
</protein>
<gene>
    <name evidence="3" type="ORF">AB0887_25350</name>
</gene>
<sequence length="188" mass="19540">MTHISESRPLRADPPRPSRPRPRAQEPRTPPPTLPGTDEPPAPASVRAAFALWLTAVAAGVFETVLALIGAAADGDASLGDLSGGLALRVAVYSAVVLVAVRMRRGGNGARLALAGVLGVLGTLSLLIEPVRWLADGHPLSAAFRDLGAVDVLFGASRALHVAAVLAAVALMFRPSANAWFRAARRPR</sequence>